<dbReference type="Proteomes" id="UP001353858">
    <property type="component" value="Unassembled WGS sequence"/>
</dbReference>
<keyword evidence="2" id="KW-0819">tRNA processing</keyword>
<keyword evidence="9" id="KW-1185">Reference proteome</keyword>
<feature type="domain" description="POPLD" evidence="6">
    <location>
        <begin position="448"/>
        <end position="537"/>
    </location>
</feature>
<dbReference type="PANTHER" id="PTHR22731">
    <property type="entry name" value="RIBONUCLEASES P/MRP PROTEIN SUBUNIT POP1"/>
    <property type="match status" value="1"/>
</dbReference>
<dbReference type="GO" id="GO:0000172">
    <property type="term" value="C:ribonuclease MRP complex"/>
    <property type="evidence" value="ECO:0007669"/>
    <property type="project" value="InterPro"/>
</dbReference>
<proteinExistence type="predicted"/>
<dbReference type="InterPro" id="IPR055079">
    <property type="entry name" value="POP1_C"/>
</dbReference>
<evidence type="ECO:0000313" key="9">
    <source>
        <dbReference type="Proteomes" id="UP001353858"/>
    </source>
</evidence>
<evidence type="ECO:0000256" key="1">
    <source>
        <dbReference type="ARBA" id="ARBA00004123"/>
    </source>
</evidence>
<dbReference type="PANTHER" id="PTHR22731:SF3">
    <property type="entry name" value="RIBONUCLEASES P_MRP PROTEIN SUBUNIT POP1"/>
    <property type="match status" value="1"/>
</dbReference>
<dbReference type="InterPro" id="IPR012590">
    <property type="entry name" value="POPLD_dom"/>
</dbReference>
<name>A0AAN7QFZ6_9COLE</name>
<dbReference type="GO" id="GO:0005655">
    <property type="term" value="C:nucleolar ribonuclease P complex"/>
    <property type="evidence" value="ECO:0007669"/>
    <property type="project" value="InterPro"/>
</dbReference>
<protein>
    <submittedName>
        <fullName evidence="8">Uncharacterized protein</fullName>
    </submittedName>
</protein>
<feature type="domain" description="Pop1 N-terminal" evidence="5">
    <location>
        <begin position="107"/>
        <end position="175"/>
    </location>
</feature>
<dbReference type="SUPFAM" id="SSF103025">
    <property type="entry name" value="Folate-binding domain"/>
    <property type="match status" value="1"/>
</dbReference>
<dbReference type="Pfam" id="PF22770">
    <property type="entry name" value="POP1_C"/>
    <property type="match status" value="1"/>
</dbReference>
<keyword evidence="3" id="KW-0539">Nucleus</keyword>
<evidence type="ECO:0000313" key="8">
    <source>
        <dbReference type="EMBL" id="KAK4876708.1"/>
    </source>
</evidence>
<feature type="compositionally biased region" description="Basic residues" evidence="4">
    <location>
        <begin position="90"/>
        <end position="103"/>
    </location>
</feature>
<feature type="domain" description="POP1 C-terminal" evidence="7">
    <location>
        <begin position="590"/>
        <end position="757"/>
    </location>
</feature>
<dbReference type="GO" id="GO:0001682">
    <property type="term" value="P:tRNA 5'-leader removal"/>
    <property type="evidence" value="ECO:0007669"/>
    <property type="project" value="InterPro"/>
</dbReference>
<evidence type="ECO:0000256" key="2">
    <source>
        <dbReference type="ARBA" id="ARBA00022694"/>
    </source>
</evidence>
<dbReference type="AlphaFoldDB" id="A0AAN7QFZ6"/>
<dbReference type="EMBL" id="JARPUR010000004">
    <property type="protein sequence ID" value="KAK4876708.1"/>
    <property type="molecule type" value="Genomic_DNA"/>
</dbReference>
<dbReference type="Pfam" id="PF08170">
    <property type="entry name" value="POPLD"/>
    <property type="match status" value="1"/>
</dbReference>
<sequence length="758" mass="87609">MDEDKQYDYALGGNQKLPPRVKVLEFAADRINEMKAMEEALKTTTASKLVFQQLPKHMRRRVMAHNSKRLPRRLRQIHLSQFKKSGMPLKQKRPSRKHRRRPRNLLSDYANRQRRIKWLETHIWHAKRFHMIEKWGFRIANKPCDKAFRACYRATAKHCLIQDVSYVRCIQLRGNQDVLVNTMKSICISNSLSVGAKIYLTGNREGTNVMLGEKKPLGTFTFHWQPASDKNRVLWIWVHAAYYAAILNVLKDSFGLKLRIGQDHVFINENTQVELTELKDSLNRFKLTGPLSSAVLYNACKIVNKPNSQWFAEYIENLDHLSRISEQHSYWNDIQNSMSVHELMPNHILCLIVNDPRYNLPRKKTKALPHLDLPKKCIDPPSNLGFGAIWEEDVRIYVKKNKISNAKLNELRSELLVGGTSMGEGEAVPIMLIQNPGSRNQNLGYSSGWDLIVPSGWGNAFWQTLIMWGARAGGLREFTSILFENGQLPFLTPDTPAGHAEEKVIDETYKQRYFSLPPNKRPNYNKLGVVEPFTFNWLNVINEWKLDGELLTDQFSVLRDKNLLKQMQVLLRTKTNRLGLSIDKFDDNLLVPVHLRLHKQGTVKQFARICLPEPKDLSNSSGVFEPKRADLNQNARKEKRDLHKKLLKKLRHERTKARKQGRKLSQMQTEELSEFAKEMRKLWLPDLGNAQLRTSCARLVMGYVVYGDFSFTQSCSCGVGYISIGAFKVLLQQKVKNKVLVRNVSCRKYRIANVDIVI</sequence>
<comment type="subcellular location">
    <subcellularLocation>
        <location evidence="1">Nucleus</location>
    </subcellularLocation>
</comment>
<gene>
    <name evidence="8" type="ORF">RN001_009214</name>
</gene>
<dbReference type="InterPro" id="IPR009723">
    <property type="entry name" value="Pop1_N"/>
</dbReference>
<reference evidence="9" key="1">
    <citation type="submission" date="2023-01" db="EMBL/GenBank/DDBJ databases">
        <title>Key to firefly adult light organ development and bioluminescence: homeobox transcription factors regulate luciferase expression and transportation to peroxisome.</title>
        <authorList>
            <person name="Fu X."/>
        </authorList>
    </citation>
    <scope>NUCLEOTIDE SEQUENCE [LARGE SCALE GENOMIC DNA]</scope>
</reference>
<evidence type="ECO:0000256" key="3">
    <source>
        <dbReference type="ARBA" id="ARBA00023242"/>
    </source>
</evidence>
<evidence type="ECO:0000259" key="7">
    <source>
        <dbReference type="Pfam" id="PF22770"/>
    </source>
</evidence>
<evidence type="ECO:0000256" key="4">
    <source>
        <dbReference type="SAM" id="MobiDB-lite"/>
    </source>
</evidence>
<feature type="region of interest" description="Disordered" evidence="4">
    <location>
        <begin position="84"/>
        <end position="106"/>
    </location>
</feature>
<accession>A0AAN7QFZ6</accession>
<evidence type="ECO:0000259" key="6">
    <source>
        <dbReference type="Pfam" id="PF08170"/>
    </source>
</evidence>
<dbReference type="Pfam" id="PF06978">
    <property type="entry name" value="POP1_N"/>
    <property type="match status" value="2"/>
</dbReference>
<evidence type="ECO:0000259" key="5">
    <source>
        <dbReference type="Pfam" id="PF06978"/>
    </source>
</evidence>
<dbReference type="InterPro" id="IPR039182">
    <property type="entry name" value="Pop1"/>
</dbReference>
<organism evidence="8 9">
    <name type="scientific">Aquatica leii</name>
    <dbReference type="NCBI Taxonomy" id="1421715"/>
    <lineage>
        <taxon>Eukaryota</taxon>
        <taxon>Metazoa</taxon>
        <taxon>Ecdysozoa</taxon>
        <taxon>Arthropoda</taxon>
        <taxon>Hexapoda</taxon>
        <taxon>Insecta</taxon>
        <taxon>Pterygota</taxon>
        <taxon>Neoptera</taxon>
        <taxon>Endopterygota</taxon>
        <taxon>Coleoptera</taxon>
        <taxon>Polyphaga</taxon>
        <taxon>Elateriformia</taxon>
        <taxon>Elateroidea</taxon>
        <taxon>Lampyridae</taxon>
        <taxon>Luciolinae</taxon>
        <taxon>Aquatica</taxon>
    </lineage>
</organism>
<comment type="caution">
    <text evidence="8">The sequence shown here is derived from an EMBL/GenBank/DDBJ whole genome shotgun (WGS) entry which is preliminary data.</text>
</comment>
<feature type="domain" description="Pop1 N-terminal" evidence="5">
    <location>
        <begin position="26"/>
        <end position="104"/>
    </location>
</feature>